<feature type="transmembrane region" description="Helical" evidence="6">
    <location>
        <begin position="150"/>
        <end position="171"/>
    </location>
</feature>
<feature type="domain" description="Rhodopsin" evidence="7">
    <location>
        <begin position="56"/>
        <end position="283"/>
    </location>
</feature>
<dbReference type="InterPro" id="IPR052337">
    <property type="entry name" value="SAT4-like"/>
</dbReference>
<dbReference type="PANTHER" id="PTHR33048">
    <property type="entry name" value="PTH11-LIKE INTEGRAL MEMBRANE PROTEIN (AFU_ORTHOLOGUE AFUA_5G11245)"/>
    <property type="match status" value="1"/>
</dbReference>
<dbReference type="OrthoDB" id="5401779at2759"/>
<evidence type="ECO:0000256" key="3">
    <source>
        <dbReference type="ARBA" id="ARBA00022989"/>
    </source>
</evidence>
<dbReference type="Proteomes" id="UP000736672">
    <property type="component" value="Unassembled WGS sequence"/>
</dbReference>
<evidence type="ECO:0000256" key="1">
    <source>
        <dbReference type="ARBA" id="ARBA00004141"/>
    </source>
</evidence>
<evidence type="ECO:0000256" key="6">
    <source>
        <dbReference type="SAM" id="Phobius"/>
    </source>
</evidence>
<evidence type="ECO:0000259" key="7">
    <source>
        <dbReference type="Pfam" id="PF20684"/>
    </source>
</evidence>
<dbReference type="AlphaFoldDB" id="A0A9P9KTQ9"/>
<dbReference type="EMBL" id="JAGTJS010000005">
    <property type="protein sequence ID" value="KAH7268235.1"/>
    <property type="molecule type" value="Genomic_DNA"/>
</dbReference>
<reference evidence="8" key="1">
    <citation type="journal article" date="2021" name="Nat. Commun.">
        <title>Genetic determinants of endophytism in the Arabidopsis root mycobiome.</title>
        <authorList>
            <person name="Mesny F."/>
            <person name="Miyauchi S."/>
            <person name="Thiergart T."/>
            <person name="Pickel B."/>
            <person name="Atanasova L."/>
            <person name="Karlsson M."/>
            <person name="Huettel B."/>
            <person name="Barry K.W."/>
            <person name="Haridas S."/>
            <person name="Chen C."/>
            <person name="Bauer D."/>
            <person name="Andreopoulos W."/>
            <person name="Pangilinan J."/>
            <person name="LaButti K."/>
            <person name="Riley R."/>
            <person name="Lipzen A."/>
            <person name="Clum A."/>
            <person name="Drula E."/>
            <person name="Henrissat B."/>
            <person name="Kohler A."/>
            <person name="Grigoriev I.V."/>
            <person name="Martin F.M."/>
            <person name="Hacquard S."/>
        </authorList>
    </citation>
    <scope>NUCLEOTIDE SEQUENCE</scope>
    <source>
        <strain evidence="8">FSSC 5 MPI-SDFR-AT-0091</strain>
    </source>
</reference>
<feature type="transmembrane region" description="Helical" evidence="6">
    <location>
        <begin position="191"/>
        <end position="212"/>
    </location>
</feature>
<evidence type="ECO:0000256" key="4">
    <source>
        <dbReference type="ARBA" id="ARBA00023136"/>
    </source>
</evidence>
<gene>
    <name evidence="8" type="ORF">B0J15DRAFT_533731</name>
</gene>
<protein>
    <recommendedName>
        <fullName evidence="7">Rhodopsin domain-containing protein</fullName>
    </recommendedName>
</protein>
<evidence type="ECO:0000313" key="9">
    <source>
        <dbReference type="Proteomes" id="UP000736672"/>
    </source>
</evidence>
<comment type="similarity">
    <text evidence="5">Belongs to the SAT4 family.</text>
</comment>
<dbReference type="InterPro" id="IPR049326">
    <property type="entry name" value="Rhodopsin_dom_fungi"/>
</dbReference>
<feature type="transmembrane region" description="Helical" evidence="6">
    <location>
        <begin position="115"/>
        <end position="138"/>
    </location>
</feature>
<sequence length="363" mass="39531">MTTEMPSQADLAKTPGMLPPGDQIPDFDAPYNSLQIGTVISFAVTYFFVTVFLGLRYFQSFKLIQKIEIDLVIITISYGVAMAYFITMVHLMGYGWGKHLWDVSLAQLIEFNKGLLANTLSYLITPSVTKIAILAILFRINPSIPYRCAVVAIAVAIFTYTLVLCIVAGGPCNPLKEGTLQCLQNVALSHAVLNIASDFAVVVVPIPTIHGLNLSFKQKLSVGSILAAGSFVVICSIARLPYVLVLSKTQDATYTQAILGIWSIVEINLGIICACAMRLKRLVTTYLPSFAVFFSRSRGGSQSWKSGALRIDNSDGTHSHQLHSMKRANTGDGGNGGVQVFKTYEIDVERSRGSNKSTEHIIP</sequence>
<keyword evidence="2 6" id="KW-0812">Transmembrane</keyword>
<dbReference type="PANTHER" id="PTHR33048:SF129">
    <property type="entry name" value="INTEGRAL MEMBRANE PROTEIN-RELATED"/>
    <property type="match status" value="1"/>
</dbReference>
<accession>A0A9P9KTQ9</accession>
<comment type="caution">
    <text evidence="8">The sequence shown here is derived from an EMBL/GenBank/DDBJ whole genome shotgun (WGS) entry which is preliminary data.</text>
</comment>
<comment type="subcellular location">
    <subcellularLocation>
        <location evidence="1">Membrane</location>
        <topology evidence="1">Multi-pass membrane protein</topology>
    </subcellularLocation>
</comment>
<organism evidence="8 9">
    <name type="scientific">Fusarium solani</name>
    <name type="common">Filamentous fungus</name>
    <dbReference type="NCBI Taxonomy" id="169388"/>
    <lineage>
        <taxon>Eukaryota</taxon>
        <taxon>Fungi</taxon>
        <taxon>Dikarya</taxon>
        <taxon>Ascomycota</taxon>
        <taxon>Pezizomycotina</taxon>
        <taxon>Sordariomycetes</taxon>
        <taxon>Hypocreomycetidae</taxon>
        <taxon>Hypocreales</taxon>
        <taxon>Nectriaceae</taxon>
        <taxon>Fusarium</taxon>
        <taxon>Fusarium solani species complex</taxon>
    </lineage>
</organism>
<feature type="transmembrane region" description="Helical" evidence="6">
    <location>
        <begin position="257"/>
        <end position="277"/>
    </location>
</feature>
<dbReference type="Pfam" id="PF20684">
    <property type="entry name" value="Fung_rhodopsin"/>
    <property type="match status" value="1"/>
</dbReference>
<evidence type="ECO:0000256" key="5">
    <source>
        <dbReference type="ARBA" id="ARBA00038359"/>
    </source>
</evidence>
<proteinExistence type="inferred from homology"/>
<keyword evidence="9" id="KW-1185">Reference proteome</keyword>
<keyword evidence="4 6" id="KW-0472">Membrane</keyword>
<evidence type="ECO:0000256" key="2">
    <source>
        <dbReference type="ARBA" id="ARBA00022692"/>
    </source>
</evidence>
<feature type="transmembrane region" description="Helical" evidence="6">
    <location>
        <begin position="224"/>
        <end position="245"/>
    </location>
</feature>
<name>A0A9P9KTQ9_FUSSL</name>
<feature type="transmembrane region" description="Helical" evidence="6">
    <location>
        <begin position="36"/>
        <end position="58"/>
    </location>
</feature>
<dbReference type="GO" id="GO:0016020">
    <property type="term" value="C:membrane"/>
    <property type="evidence" value="ECO:0007669"/>
    <property type="project" value="UniProtKB-SubCell"/>
</dbReference>
<feature type="transmembrane region" description="Helical" evidence="6">
    <location>
        <begin position="70"/>
        <end position="95"/>
    </location>
</feature>
<keyword evidence="3 6" id="KW-1133">Transmembrane helix</keyword>
<evidence type="ECO:0000313" key="8">
    <source>
        <dbReference type="EMBL" id="KAH7268235.1"/>
    </source>
</evidence>